<dbReference type="InterPro" id="IPR011042">
    <property type="entry name" value="6-blade_b-propeller_TolB-like"/>
</dbReference>
<evidence type="ECO:0000313" key="4">
    <source>
        <dbReference type="Proteomes" id="UP000544110"/>
    </source>
</evidence>
<dbReference type="PANTHER" id="PTHR10426:SF88">
    <property type="entry name" value="ADIPOCYTE PLASMA MEMBRANE-ASSOCIATED PROTEIN HEMOMUCIN-RELATED"/>
    <property type="match status" value="1"/>
</dbReference>
<accession>A0A7Y9UM38</accession>
<dbReference type="Pfam" id="PF08450">
    <property type="entry name" value="SGL"/>
    <property type="match status" value="1"/>
</dbReference>
<feature type="domain" description="SMP-30/Gluconolactonase/LRE-like region" evidence="2">
    <location>
        <begin position="42"/>
        <end position="235"/>
    </location>
</feature>
<dbReference type="AlphaFoldDB" id="A0A7Y9UM38"/>
<feature type="region of interest" description="Disordered" evidence="1">
    <location>
        <begin position="50"/>
        <end position="70"/>
    </location>
</feature>
<dbReference type="GO" id="GO:0016787">
    <property type="term" value="F:hydrolase activity"/>
    <property type="evidence" value="ECO:0007669"/>
    <property type="project" value="TreeGrafter"/>
</dbReference>
<name>A0A7Y9UM38_9ACTN</name>
<keyword evidence="4" id="KW-1185">Reference proteome</keyword>
<dbReference type="Proteomes" id="UP000544110">
    <property type="component" value="Unassembled WGS sequence"/>
</dbReference>
<dbReference type="SUPFAM" id="SSF63829">
    <property type="entry name" value="Calcium-dependent phosphotriesterase"/>
    <property type="match status" value="1"/>
</dbReference>
<comment type="caution">
    <text evidence="3">The sequence shown here is derived from an EMBL/GenBank/DDBJ whole genome shotgun (WGS) entry which is preliminary data.</text>
</comment>
<evidence type="ECO:0000256" key="1">
    <source>
        <dbReference type="SAM" id="MobiDB-lite"/>
    </source>
</evidence>
<reference evidence="3 4" key="1">
    <citation type="submission" date="2020-07" db="EMBL/GenBank/DDBJ databases">
        <title>Sequencing the genomes of 1000 actinobacteria strains.</title>
        <authorList>
            <person name="Klenk H.-P."/>
        </authorList>
    </citation>
    <scope>NUCLEOTIDE SEQUENCE [LARGE SCALE GENOMIC DNA]</scope>
    <source>
        <strain evidence="3 4">DSM 24552</strain>
    </source>
</reference>
<dbReference type="Gene3D" id="2.120.10.30">
    <property type="entry name" value="TolB, C-terminal domain"/>
    <property type="match status" value="1"/>
</dbReference>
<sequence length="320" mass="33909">MTSTTPHPAAPRTVPITVHPVAGPGAEDVLVATSGPHEGSVWTGTEDGAVVRMSPDGRTSTRVAETGGRPLGIEELPDGRLLVCDAHRGLLAVDPDGGAVEVLVAEVDGRAMRFCNNAAVASDGGVWFSDSSREHSIEDWKADLVQLGRTGRLLHRAADGTVTTHLDGLAFANGVALAADESWVVVAETSARTLVRLWLTGERAGSRELMSDDLPGYPDNIARGSDGLVWVSIASPRDPLVERLQRGPRVLQRAALGLPEALQPAPKRTVRVQAYDDAGRVVHDLSADGTRFHMVTGVREHEGKVWLGSLHEAAVAVLEP</sequence>
<dbReference type="RefSeq" id="WP_179518108.1">
    <property type="nucleotide sequence ID" value="NZ_JACCAC010000001.1"/>
</dbReference>
<evidence type="ECO:0000259" key="2">
    <source>
        <dbReference type="Pfam" id="PF08450"/>
    </source>
</evidence>
<evidence type="ECO:0000313" key="3">
    <source>
        <dbReference type="EMBL" id="NYG55707.1"/>
    </source>
</evidence>
<protein>
    <submittedName>
        <fullName evidence="3">Sugar lactone lactonase YvrE</fullName>
    </submittedName>
</protein>
<dbReference type="EMBL" id="JACCAC010000001">
    <property type="protein sequence ID" value="NYG55707.1"/>
    <property type="molecule type" value="Genomic_DNA"/>
</dbReference>
<organism evidence="3 4">
    <name type="scientific">Nocardioides perillae</name>
    <dbReference type="NCBI Taxonomy" id="1119534"/>
    <lineage>
        <taxon>Bacteria</taxon>
        <taxon>Bacillati</taxon>
        <taxon>Actinomycetota</taxon>
        <taxon>Actinomycetes</taxon>
        <taxon>Propionibacteriales</taxon>
        <taxon>Nocardioidaceae</taxon>
        <taxon>Nocardioides</taxon>
    </lineage>
</organism>
<dbReference type="InterPro" id="IPR013658">
    <property type="entry name" value="SGL"/>
</dbReference>
<gene>
    <name evidence="3" type="ORF">BJ989_002011</name>
</gene>
<dbReference type="PANTHER" id="PTHR10426">
    <property type="entry name" value="STRICTOSIDINE SYNTHASE-RELATED"/>
    <property type="match status" value="1"/>
</dbReference>
<proteinExistence type="predicted"/>